<evidence type="ECO:0000313" key="2">
    <source>
        <dbReference type="EMBL" id="QDH91872.1"/>
    </source>
</evidence>
<reference evidence="2 3" key="1">
    <citation type="submission" date="2019-05" db="EMBL/GenBank/DDBJ databases">
        <authorList>
            <person name="Pope W.H."/>
            <person name="Garlena R.A."/>
            <person name="Russell D.A."/>
            <person name="Jacobs-Sera D."/>
            <person name="Hatfull G.F."/>
        </authorList>
    </citation>
    <scope>NUCLEOTIDE SEQUENCE [LARGE SCALE GENOMIC DNA]</scope>
</reference>
<feature type="transmembrane region" description="Helical" evidence="1">
    <location>
        <begin position="68"/>
        <end position="87"/>
    </location>
</feature>
<organism evidence="2 3">
    <name type="scientific">Mycobacterium phage Phrappuccino</name>
    <dbReference type="NCBI Taxonomy" id="2591223"/>
    <lineage>
        <taxon>Viruses</taxon>
        <taxon>Duplodnaviria</taxon>
        <taxon>Heunggongvirae</taxon>
        <taxon>Uroviricota</taxon>
        <taxon>Caudoviricetes</taxon>
        <taxon>Phrappuccinovirus</taxon>
        <taxon>Phrappuccinovirus phrappuccino</taxon>
        <taxon>Phreappuccinovirus Phrappuccino</taxon>
    </lineage>
</organism>
<feature type="transmembrane region" description="Helical" evidence="1">
    <location>
        <begin position="21"/>
        <end position="38"/>
    </location>
</feature>
<keyword evidence="1" id="KW-1133">Transmembrane helix</keyword>
<evidence type="ECO:0008006" key="4">
    <source>
        <dbReference type="Google" id="ProtNLM"/>
    </source>
</evidence>
<feature type="transmembrane region" description="Helical" evidence="1">
    <location>
        <begin position="44"/>
        <end position="63"/>
    </location>
</feature>
<name>A0A514DE38_9CAUD</name>
<gene>
    <name evidence="2" type="primary">197</name>
    <name evidence="2" type="ORF">SEA_PHRAPPUCCINO_197</name>
</gene>
<dbReference type="InterPro" id="IPR056390">
    <property type="entry name" value="Holin_phage"/>
</dbReference>
<accession>A0A514DE38</accession>
<evidence type="ECO:0000256" key="1">
    <source>
        <dbReference type="SAM" id="Phobius"/>
    </source>
</evidence>
<evidence type="ECO:0000313" key="3">
    <source>
        <dbReference type="Proteomes" id="UP000316777"/>
    </source>
</evidence>
<dbReference type="Proteomes" id="UP000316777">
    <property type="component" value="Segment"/>
</dbReference>
<dbReference type="GeneID" id="64767118"/>
<keyword evidence="3" id="KW-1185">Reference proteome</keyword>
<feature type="transmembrane region" description="Helical" evidence="1">
    <location>
        <begin position="93"/>
        <end position="112"/>
    </location>
</feature>
<protein>
    <recommendedName>
        <fullName evidence="4">Holin</fullName>
    </recommendedName>
</protein>
<dbReference type="Pfam" id="PF23809">
    <property type="entry name" value="Phage_holin_9"/>
    <property type="match status" value="1"/>
</dbReference>
<proteinExistence type="predicted"/>
<sequence length="129" mass="13566">MADNGDISVFDVIKLRDFETIRAFLYVVVPVVLTALSVNHADLWIGLALAVLAPALSAANSVAGFRTWFYGVLAAGQAVLLGLNLFTDVQVSVWVSVIGAVIGGGVATSRLTTTTRTTKASKPVRKYGA</sequence>
<dbReference type="KEGG" id="vg:64767118"/>
<keyword evidence="1" id="KW-0812">Transmembrane</keyword>
<dbReference type="EMBL" id="MK937592">
    <property type="protein sequence ID" value="QDH91872.1"/>
    <property type="molecule type" value="Genomic_DNA"/>
</dbReference>
<dbReference type="RefSeq" id="YP_010059886.1">
    <property type="nucleotide sequence ID" value="NC_054727.1"/>
</dbReference>
<keyword evidence="1" id="KW-0472">Membrane</keyword>